<dbReference type="UniPathway" id="UPA00802"/>
<evidence type="ECO:0000256" key="14">
    <source>
        <dbReference type="ARBA" id="ARBA00023136"/>
    </source>
</evidence>
<evidence type="ECO:0000256" key="10">
    <source>
        <dbReference type="ARBA" id="ARBA00022679"/>
    </source>
</evidence>
<evidence type="ECO:0000256" key="9">
    <source>
        <dbReference type="ARBA" id="ARBA00018909"/>
    </source>
</evidence>
<keyword evidence="12" id="KW-0125">Carotenoid biosynthesis</keyword>
<evidence type="ECO:0000256" key="13">
    <source>
        <dbReference type="ARBA" id="ARBA00022989"/>
    </source>
</evidence>
<evidence type="ECO:0000313" key="21">
    <source>
        <dbReference type="EMBL" id="KAF2757284.1"/>
    </source>
</evidence>
<evidence type="ECO:0000256" key="1">
    <source>
        <dbReference type="ARBA" id="ARBA00001805"/>
    </source>
</evidence>
<dbReference type="EC" id="5.5.1.19" evidence="7"/>
<dbReference type="InterPro" id="IPR017825">
    <property type="entry name" value="Lycopene_cyclase_dom"/>
</dbReference>
<evidence type="ECO:0000256" key="15">
    <source>
        <dbReference type="ARBA" id="ARBA00023235"/>
    </source>
</evidence>
<evidence type="ECO:0000256" key="16">
    <source>
        <dbReference type="ARBA" id="ARBA00023268"/>
    </source>
</evidence>
<evidence type="ECO:0000256" key="2">
    <source>
        <dbReference type="ARBA" id="ARBA00004141"/>
    </source>
</evidence>
<evidence type="ECO:0000256" key="7">
    <source>
        <dbReference type="ARBA" id="ARBA00012242"/>
    </source>
</evidence>
<comment type="pathway">
    <text evidence="4">Carotenoid biosynthesis; phytoene biosynthesis; all-trans-phytoene from geranylgeranyl diphosphate: step 1/1.</text>
</comment>
<evidence type="ECO:0000256" key="12">
    <source>
        <dbReference type="ARBA" id="ARBA00022746"/>
    </source>
</evidence>
<dbReference type="EC" id="2.5.1.32" evidence="8"/>
<dbReference type="GeneID" id="54485118"/>
<keyword evidence="11 19" id="KW-0812">Transmembrane</keyword>
<dbReference type="InterPro" id="IPR019845">
    <property type="entry name" value="Squalene/phytoene_synthase_CS"/>
</dbReference>
<evidence type="ECO:0000313" key="22">
    <source>
        <dbReference type="Proteomes" id="UP000799437"/>
    </source>
</evidence>
<feature type="domain" description="Lycopene cyclase" evidence="20">
    <location>
        <begin position="17"/>
        <end position="94"/>
    </location>
</feature>
<gene>
    <name evidence="21" type="ORF">EJ05DRAFT_476564</name>
</gene>
<keyword evidence="10" id="KW-0808">Transferase</keyword>
<comment type="similarity">
    <text evidence="6">In the C-terminal section; belongs to the phytoene/squalene synthase family.</text>
</comment>
<evidence type="ECO:0000256" key="4">
    <source>
        <dbReference type="ARBA" id="ARBA00005172"/>
    </source>
</evidence>
<dbReference type="RefSeq" id="XP_033599735.1">
    <property type="nucleotide sequence ID" value="XM_033744064.1"/>
</dbReference>
<evidence type="ECO:0000256" key="17">
    <source>
        <dbReference type="ARBA" id="ARBA00029313"/>
    </source>
</evidence>
<feature type="transmembrane region" description="Helical" evidence="19">
    <location>
        <begin position="80"/>
        <end position="97"/>
    </location>
</feature>
<organism evidence="21 22">
    <name type="scientific">Pseudovirgaria hyperparasitica</name>
    <dbReference type="NCBI Taxonomy" id="470096"/>
    <lineage>
        <taxon>Eukaryota</taxon>
        <taxon>Fungi</taxon>
        <taxon>Dikarya</taxon>
        <taxon>Ascomycota</taxon>
        <taxon>Pezizomycotina</taxon>
        <taxon>Dothideomycetes</taxon>
        <taxon>Dothideomycetes incertae sedis</taxon>
        <taxon>Acrospermales</taxon>
        <taxon>Acrospermaceae</taxon>
        <taxon>Pseudovirgaria</taxon>
    </lineage>
</organism>
<evidence type="ECO:0000256" key="19">
    <source>
        <dbReference type="SAM" id="Phobius"/>
    </source>
</evidence>
<sequence>MGWDYAFVHLKYNFPPAIALTLLYRPLLTATDVYKLLFLITIAVVATIPWDSYLIRSNVWTYTDDAVIGWKLFDIPVEEVFFFVIQTYNTSFLYFILSKPTFHSVYLRTDLDRSHSNELSITSRRTIGQVFLAVVIYAGFHMLSHGGTSTYMGLILSWAGPFMLLLWTLAYQMILNLPITNTLIPIGLPTFYLWMVDTFSLKRGTWVISAATKSDLYLWKGLELEEAVFFLITNVMIVFGLLAFDNALAILNTFPTLFPDAPGLPGPVDLVRALLVPTKRYDHYRVKVLEDAVKRLERKSRSFYLASATFQGRLRIDLILLYSYCRVADDLIDNAKSAEEAKSWIHKLHRFLDIAYAEHGKNQLETMVKDEFPASLQLALLHLPTQYLSKAPLYELLKGFEMDLDFLHPGNQLHLPIGSETDLRMYGSRVAGTIAELCIDLVFQHYRMLPSGSQQASIKRAGHQMGIALQLVNIARDIAVDAHMGRVYLPNTWLDELELTPQAVLKNPRGIRVGKLRTRLLDKAFAIYKEEIVSIEQLPQEVRGPMRTAVESYMEIGETLRREGYEVKPGKATVPKLKRIRVAWNAMSGPLSRNIRV</sequence>
<evidence type="ECO:0000256" key="8">
    <source>
        <dbReference type="ARBA" id="ARBA00012396"/>
    </source>
</evidence>
<keyword evidence="14 19" id="KW-0472">Membrane</keyword>
<evidence type="ECO:0000256" key="6">
    <source>
        <dbReference type="ARBA" id="ARBA00008406"/>
    </source>
</evidence>
<dbReference type="GO" id="GO:0051996">
    <property type="term" value="F:squalene synthase [NAD(P)H] activity"/>
    <property type="evidence" value="ECO:0007669"/>
    <property type="project" value="InterPro"/>
</dbReference>
<dbReference type="GO" id="GO:0004311">
    <property type="term" value="F:geranylgeranyl diphosphate synthase activity"/>
    <property type="evidence" value="ECO:0007669"/>
    <property type="project" value="InterPro"/>
</dbReference>
<dbReference type="InterPro" id="IPR008949">
    <property type="entry name" value="Isoprenoid_synthase_dom_sf"/>
</dbReference>
<accession>A0A6A6W5H5</accession>
<keyword evidence="22" id="KW-1185">Reference proteome</keyword>
<evidence type="ECO:0000256" key="18">
    <source>
        <dbReference type="ARBA" id="ARBA00029335"/>
    </source>
</evidence>
<dbReference type="SUPFAM" id="SSF48576">
    <property type="entry name" value="Terpenoid synthases"/>
    <property type="match status" value="1"/>
</dbReference>
<dbReference type="GO" id="GO:0016020">
    <property type="term" value="C:membrane"/>
    <property type="evidence" value="ECO:0007669"/>
    <property type="project" value="UniProtKB-SubCell"/>
</dbReference>
<dbReference type="OrthoDB" id="6600518at2759"/>
<keyword evidence="13 19" id="KW-1133">Transmembrane helix</keyword>
<proteinExistence type="inferred from homology"/>
<feature type="transmembrane region" description="Helical" evidence="19">
    <location>
        <begin position="174"/>
        <end position="195"/>
    </location>
</feature>
<feature type="transmembrane region" description="Helical" evidence="19">
    <location>
        <begin position="227"/>
        <end position="244"/>
    </location>
</feature>
<comment type="catalytic activity">
    <reaction evidence="18">
        <text>all-trans-lycopene = gamma-carotene</text>
        <dbReference type="Rhea" id="RHEA:32219"/>
        <dbReference type="ChEBI" id="CHEBI:15948"/>
        <dbReference type="ChEBI" id="CHEBI:27740"/>
        <dbReference type="EC" id="5.5.1.19"/>
    </reaction>
</comment>
<dbReference type="Gene3D" id="1.10.600.10">
    <property type="entry name" value="Farnesyl Diphosphate Synthase"/>
    <property type="match status" value="1"/>
</dbReference>
<dbReference type="Pfam" id="PF18916">
    <property type="entry name" value="Lycopene_cyc"/>
    <property type="match status" value="1"/>
</dbReference>
<comment type="pathway">
    <text evidence="3">Carotenoid biosynthesis; beta-carotene biosynthesis.</text>
</comment>
<evidence type="ECO:0000256" key="3">
    <source>
        <dbReference type="ARBA" id="ARBA00005089"/>
    </source>
</evidence>
<dbReference type="PROSITE" id="PS01045">
    <property type="entry name" value="SQUALEN_PHYTOEN_SYN_2"/>
    <property type="match status" value="1"/>
</dbReference>
<comment type="catalytic activity">
    <reaction evidence="1">
        <text>2 (2E,6E,10E)-geranylgeranyl diphosphate = 15-cis-phytoene + 2 diphosphate</text>
        <dbReference type="Rhea" id="RHEA:34475"/>
        <dbReference type="ChEBI" id="CHEBI:27787"/>
        <dbReference type="ChEBI" id="CHEBI:33019"/>
        <dbReference type="ChEBI" id="CHEBI:58756"/>
        <dbReference type="EC" id="2.5.1.32"/>
    </reaction>
</comment>
<feature type="transmembrane region" description="Helical" evidence="19">
    <location>
        <begin position="6"/>
        <end position="24"/>
    </location>
</feature>
<feature type="transmembrane region" description="Helical" evidence="19">
    <location>
        <begin position="126"/>
        <end position="143"/>
    </location>
</feature>
<dbReference type="InterPro" id="IPR002060">
    <property type="entry name" value="Squ/phyt_synthse"/>
</dbReference>
<dbReference type="InterPro" id="IPR033904">
    <property type="entry name" value="Trans_IPPS_HH"/>
</dbReference>
<dbReference type="InterPro" id="IPR044843">
    <property type="entry name" value="Trans_IPPS_bact-type"/>
</dbReference>
<feature type="transmembrane region" description="Helical" evidence="19">
    <location>
        <begin position="36"/>
        <end position="55"/>
    </location>
</feature>
<dbReference type="EMBL" id="ML996573">
    <property type="protein sequence ID" value="KAF2757284.1"/>
    <property type="molecule type" value="Genomic_DNA"/>
</dbReference>
<comment type="catalytic activity">
    <reaction evidence="17">
        <text>gamma-carotene = all-trans-beta-carotene</text>
        <dbReference type="Rhea" id="RHEA:32239"/>
        <dbReference type="ChEBI" id="CHEBI:17579"/>
        <dbReference type="ChEBI" id="CHEBI:27740"/>
        <dbReference type="EC" id="5.5.1.19"/>
    </reaction>
</comment>
<keyword evidence="16" id="KW-0511">Multifunctional enzyme</keyword>
<comment type="subcellular location">
    <subcellularLocation>
        <location evidence="2">Membrane</location>
        <topology evidence="2">Multi-pass membrane protein</topology>
    </subcellularLocation>
</comment>
<dbReference type="SFLD" id="SFLDG01018">
    <property type="entry name" value="Squalene/Phytoene_Synthase_Lik"/>
    <property type="match status" value="1"/>
</dbReference>
<dbReference type="Proteomes" id="UP000799437">
    <property type="component" value="Unassembled WGS sequence"/>
</dbReference>
<dbReference type="Pfam" id="PF00494">
    <property type="entry name" value="SQS_PSY"/>
    <property type="match status" value="1"/>
</dbReference>
<keyword evidence="15" id="KW-0413">Isomerase</keyword>
<dbReference type="SFLD" id="SFLDG01212">
    <property type="entry name" value="Phytoene_synthase_like"/>
    <property type="match status" value="1"/>
</dbReference>
<comment type="similarity">
    <text evidence="5">In the N-terminal section; belongs to the lycopene beta-cyclase family.</text>
</comment>
<reference evidence="21" key="1">
    <citation type="journal article" date="2020" name="Stud. Mycol.">
        <title>101 Dothideomycetes genomes: a test case for predicting lifestyles and emergence of pathogens.</title>
        <authorList>
            <person name="Haridas S."/>
            <person name="Albert R."/>
            <person name="Binder M."/>
            <person name="Bloem J."/>
            <person name="Labutti K."/>
            <person name="Salamov A."/>
            <person name="Andreopoulos B."/>
            <person name="Baker S."/>
            <person name="Barry K."/>
            <person name="Bills G."/>
            <person name="Bluhm B."/>
            <person name="Cannon C."/>
            <person name="Castanera R."/>
            <person name="Culley D."/>
            <person name="Daum C."/>
            <person name="Ezra D."/>
            <person name="Gonzalez J."/>
            <person name="Henrissat B."/>
            <person name="Kuo A."/>
            <person name="Liang C."/>
            <person name="Lipzen A."/>
            <person name="Lutzoni F."/>
            <person name="Magnuson J."/>
            <person name="Mondo S."/>
            <person name="Nolan M."/>
            <person name="Ohm R."/>
            <person name="Pangilinan J."/>
            <person name="Park H.-J."/>
            <person name="Ramirez L."/>
            <person name="Alfaro M."/>
            <person name="Sun H."/>
            <person name="Tritt A."/>
            <person name="Yoshinaga Y."/>
            <person name="Zwiers L.-H."/>
            <person name="Turgeon B."/>
            <person name="Goodwin S."/>
            <person name="Spatafora J."/>
            <person name="Crous P."/>
            <person name="Grigoriev I."/>
        </authorList>
    </citation>
    <scope>NUCLEOTIDE SEQUENCE</scope>
    <source>
        <strain evidence="21">CBS 121739</strain>
    </source>
</reference>
<dbReference type="NCBIfam" id="TIGR03462">
    <property type="entry name" value="CarR_dom_SF"/>
    <property type="match status" value="2"/>
</dbReference>
<dbReference type="PANTHER" id="PTHR31480">
    <property type="entry name" value="BIFUNCTIONAL LYCOPENE CYCLASE/PHYTOENE SYNTHASE"/>
    <property type="match status" value="1"/>
</dbReference>
<dbReference type="AlphaFoldDB" id="A0A6A6W5H5"/>
<dbReference type="CDD" id="cd00683">
    <property type="entry name" value="Trans_IPPS_HH"/>
    <property type="match status" value="1"/>
</dbReference>
<dbReference type="SFLD" id="SFLDS00005">
    <property type="entry name" value="Isoprenoid_Synthase_Type_I"/>
    <property type="match status" value="1"/>
</dbReference>
<dbReference type="GO" id="GO:0016872">
    <property type="term" value="F:intramolecular lyase activity"/>
    <property type="evidence" value="ECO:0007669"/>
    <property type="project" value="InterPro"/>
</dbReference>
<evidence type="ECO:0000256" key="5">
    <source>
        <dbReference type="ARBA" id="ARBA00008247"/>
    </source>
</evidence>
<dbReference type="GO" id="GO:0016117">
    <property type="term" value="P:carotenoid biosynthetic process"/>
    <property type="evidence" value="ECO:0007669"/>
    <property type="project" value="UniProtKB-KW"/>
</dbReference>
<evidence type="ECO:0000256" key="11">
    <source>
        <dbReference type="ARBA" id="ARBA00022692"/>
    </source>
</evidence>
<dbReference type="GO" id="GO:0045436">
    <property type="term" value="F:lycopene beta cyclase activity"/>
    <property type="evidence" value="ECO:0007669"/>
    <property type="project" value="UniProtKB-ARBA"/>
</dbReference>
<protein>
    <recommendedName>
        <fullName evidence="9">Bifunctional lycopene cyclase/phytoene synthase</fullName>
        <ecNumber evidence="8">2.5.1.32</ecNumber>
        <ecNumber evidence="7">5.5.1.19</ecNumber>
    </recommendedName>
</protein>
<evidence type="ECO:0000259" key="20">
    <source>
        <dbReference type="Pfam" id="PF18916"/>
    </source>
</evidence>
<name>A0A6A6W5H5_9PEZI</name>
<dbReference type="UniPathway" id="UPA00799">
    <property type="reaction ID" value="UER00773"/>
</dbReference>